<protein>
    <submittedName>
        <fullName evidence="1">Uncharacterized protein</fullName>
    </submittedName>
</protein>
<evidence type="ECO:0000313" key="2">
    <source>
        <dbReference type="Proteomes" id="UP000832011"/>
    </source>
</evidence>
<keyword evidence="2" id="KW-1185">Reference proteome</keyword>
<reference evidence="1 2" key="1">
    <citation type="journal article" date="2022" name="Res Sq">
        <title>Evolution of multicellular longitudinally dividing oral cavity symbionts (Neisseriaceae).</title>
        <authorList>
            <person name="Nyongesa S."/>
            <person name="Weber P."/>
            <person name="Bernet E."/>
            <person name="Pullido F."/>
            <person name="Nieckarz M."/>
            <person name="Delaby M."/>
            <person name="Nieves C."/>
            <person name="Viehboeck T."/>
            <person name="Krause N."/>
            <person name="Rivera-Millot A."/>
            <person name="Nakamura A."/>
            <person name="Vischer N."/>
            <person name="VanNieuwenhze M."/>
            <person name="Brun Y."/>
            <person name="Cava F."/>
            <person name="Bulgheresi S."/>
            <person name="Veyrier F."/>
        </authorList>
    </citation>
    <scope>NUCLEOTIDE SEQUENCE [LARGE SCALE GENOMIC DNA]</scope>
    <source>
        <strain evidence="1 2">SN4</strain>
    </source>
</reference>
<dbReference type="EMBL" id="CP091511">
    <property type="protein sequence ID" value="UOO90100.1"/>
    <property type="molecule type" value="Genomic_DNA"/>
</dbReference>
<evidence type="ECO:0000313" key="1">
    <source>
        <dbReference type="EMBL" id="UOO90100.1"/>
    </source>
</evidence>
<accession>A0ABY4E2U5</accession>
<dbReference type="Proteomes" id="UP000832011">
    <property type="component" value="Chromosome"/>
</dbReference>
<dbReference type="RefSeq" id="WP_058356002.1">
    <property type="nucleotide sequence ID" value="NZ_CABKVG010000008.1"/>
</dbReference>
<proteinExistence type="predicted"/>
<sequence length="134" mass="16095">MKNSFKFVWIKRFNSDGSLKPVKNWVFIEVPKNVTSIVSEMTQDWEFKEYQMTTFDFDYYKWQKHTGITAAIEWLDDQRGDGWFYFEDGHYPNLNEQVLIFDGNSYLVHLFEEEMKAIPHGFKCWSPIISPKFV</sequence>
<organism evidence="1 2">
    <name type="scientific">Vitreoscilla massiliensis</name>
    <dbReference type="NCBI Taxonomy" id="1689272"/>
    <lineage>
        <taxon>Bacteria</taxon>
        <taxon>Pseudomonadati</taxon>
        <taxon>Pseudomonadota</taxon>
        <taxon>Betaproteobacteria</taxon>
        <taxon>Neisseriales</taxon>
        <taxon>Neisseriaceae</taxon>
        <taxon>Vitreoscilla</taxon>
    </lineage>
</organism>
<gene>
    <name evidence="1" type="ORF">LVJ82_03685</name>
</gene>
<name>A0ABY4E2U5_9NEIS</name>